<proteinExistence type="inferred from homology"/>
<dbReference type="InterPro" id="IPR002347">
    <property type="entry name" value="SDR_fam"/>
</dbReference>
<gene>
    <name evidence="3" type="ORF">FOY51_24525</name>
</gene>
<protein>
    <submittedName>
        <fullName evidence="3">SDR family NAD(P)-dependent oxidoreductase</fullName>
    </submittedName>
</protein>
<dbReference type="Pfam" id="PF00106">
    <property type="entry name" value="adh_short"/>
    <property type="match status" value="1"/>
</dbReference>
<dbReference type="SUPFAM" id="SSF51735">
    <property type="entry name" value="NAD(P)-binding Rossmann-fold domains"/>
    <property type="match status" value="1"/>
</dbReference>
<dbReference type="RefSeq" id="WP_149432937.1">
    <property type="nucleotide sequence ID" value="NZ_VLNY01000020.1"/>
</dbReference>
<dbReference type="Gene3D" id="3.40.50.720">
    <property type="entry name" value="NAD(P)-binding Rossmann-like Domain"/>
    <property type="match status" value="1"/>
</dbReference>
<dbReference type="PRINTS" id="PR00081">
    <property type="entry name" value="GDHRDH"/>
</dbReference>
<accession>A0A5A7S325</accession>
<comment type="similarity">
    <text evidence="1">Belongs to the short-chain dehydrogenases/reductases (SDR) family.</text>
</comment>
<evidence type="ECO:0000256" key="1">
    <source>
        <dbReference type="ARBA" id="ARBA00006484"/>
    </source>
</evidence>
<keyword evidence="4" id="KW-1185">Reference proteome</keyword>
<dbReference type="PANTHER" id="PTHR24321:SF8">
    <property type="entry name" value="ESTRADIOL 17-BETA-DEHYDROGENASE 8-RELATED"/>
    <property type="match status" value="1"/>
</dbReference>
<dbReference type="AlphaFoldDB" id="A0A5A7S325"/>
<dbReference type="EMBL" id="VLNY01000020">
    <property type="protein sequence ID" value="KAA0017987.1"/>
    <property type="molecule type" value="Genomic_DNA"/>
</dbReference>
<organism evidence="3 4">
    <name type="scientific">Antrihabitans cavernicola</name>
    <dbReference type="NCBI Taxonomy" id="2495913"/>
    <lineage>
        <taxon>Bacteria</taxon>
        <taxon>Bacillati</taxon>
        <taxon>Actinomycetota</taxon>
        <taxon>Actinomycetes</taxon>
        <taxon>Mycobacteriales</taxon>
        <taxon>Nocardiaceae</taxon>
        <taxon>Antrihabitans</taxon>
    </lineage>
</organism>
<keyword evidence="2" id="KW-0560">Oxidoreductase</keyword>
<evidence type="ECO:0000313" key="3">
    <source>
        <dbReference type="EMBL" id="KAA0017987.1"/>
    </source>
</evidence>
<dbReference type="CDD" id="cd05233">
    <property type="entry name" value="SDR_c"/>
    <property type="match status" value="1"/>
</dbReference>
<evidence type="ECO:0000256" key="2">
    <source>
        <dbReference type="ARBA" id="ARBA00023002"/>
    </source>
</evidence>
<name>A0A5A7S325_9NOCA</name>
<evidence type="ECO:0000313" key="4">
    <source>
        <dbReference type="Proteomes" id="UP000322244"/>
    </source>
</evidence>
<dbReference type="InterPro" id="IPR036291">
    <property type="entry name" value="NAD(P)-bd_dom_sf"/>
</dbReference>
<dbReference type="GO" id="GO:0016491">
    <property type="term" value="F:oxidoreductase activity"/>
    <property type="evidence" value="ECO:0007669"/>
    <property type="project" value="UniProtKB-KW"/>
</dbReference>
<dbReference type="OrthoDB" id="9797538at2"/>
<sequence>MDKSALVTGGTGGLGTAVTTRLLADGWRVVVPWIVEAELERLEPHPNLELIKADLFEVDSVAEVAALAGGREDAPLRAVANLVGGFAMGAPVHQTPIDDFEHLLRLNLRPTYLTTHAALPHLIDAGGGSIVAMSTKAAFAPFSGAAGYITSKAAVWALVSALAVEYKDAGIRVNAILPSVIDTPGNRAGQPDSSRKGWVSPQDIANVIAFLFGPESSAITGAQVPVPGVEKSGVEKSGVEKSGVGS</sequence>
<comment type="caution">
    <text evidence="3">The sequence shown here is derived from an EMBL/GenBank/DDBJ whole genome shotgun (WGS) entry which is preliminary data.</text>
</comment>
<dbReference type="Proteomes" id="UP000322244">
    <property type="component" value="Unassembled WGS sequence"/>
</dbReference>
<reference evidence="3 4" key="1">
    <citation type="submission" date="2019-07" db="EMBL/GenBank/DDBJ databases">
        <title>Rhodococcus cavernicolus sp. nov., isolated from a cave.</title>
        <authorList>
            <person name="Lee S.D."/>
        </authorList>
    </citation>
    <scope>NUCLEOTIDE SEQUENCE [LARGE SCALE GENOMIC DNA]</scope>
    <source>
        <strain evidence="3 4">C1-24</strain>
    </source>
</reference>
<dbReference type="PANTHER" id="PTHR24321">
    <property type="entry name" value="DEHYDROGENASES, SHORT CHAIN"/>
    <property type="match status" value="1"/>
</dbReference>